<dbReference type="PANTHER" id="PTHR47944">
    <property type="entry name" value="CYTOCHROME P450 98A9"/>
    <property type="match status" value="1"/>
</dbReference>
<keyword evidence="6" id="KW-0812">Transmembrane</keyword>
<dbReference type="SUPFAM" id="SSF48264">
    <property type="entry name" value="Cytochrome P450"/>
    <property type="match status" value="1"/>
</dbReference>
<evidence type="ECO:0000256" key="2">
    <source>
        <dbReference type="ARBA" id="ARBA00004167"/>
    </source>
</evidence>
<dbReference type="GO" id="GO:0016705">
    <property type="term" value="F:oxidoreductase activity, acting on paired donors, with incorporation or reduction of molecular oxygen"/>
    <property type="evidence" value="ECO:0007669"/>
    <property type="project" value="InterPro"/>
</dbReference>
<evidence type="ECO:0000256" key="3">
    <source>
        <dbReference type="ARBA" id="ARBA00004913"/>
    </source>
</evidence>
<dbReference type="GO" id="GO:0016114">
    <property type="term" value="P:terpenoid biosynthetic process"/>
    <property type="evidence" value="ECO:0007669"/>
    <property type="project" value="UniProtKB-UniPathway"/>
</dbReference>
<evidence type="ECO:0000256" key="8">
    <source>
        <dbReference type="ARBA" id="ARBA00022857"/>
    </source>
</evidence>
<dbReference type="InterPro" id="IPR002401">
    <property type="entry name" value="Cyt_P450_E_grp-I"/>
</dbReference>
<keyword evidence="12" id="KW-0503">Monooxygenase</keyword>
<keyword evidence="10" id="KW-0560">Oxidoreductase</keyword>
<evidence type="ECO:0000256" key="4">
    <source>
        <dbReference type="ARBA" id="ARBA00010617"/>
    </source>
</evidence>
<keyword evidence="9" id="KW-1133">Transmembrane helix</keyword>
<dbReference type="Pfam" id="PF14111">
    <property type="entry name" value="DUF4283"/>
    <property type="match status" value="1"/>
</dbReference>
<name>A0A6L2M3J7_TANCI</name>
<evidence type="ECO:0000313" key="16">
    <source>
        <dbReference type="EMBL" id="GEU68029.1"/>
    </source>
</evidence>
<dbReference type="InterPro" id="IPR036396">
    <property type="entry name" value="Cyt_P450_sf"/>
</dbReference>
<dbReference type="PANTHER" id="PTHR47944:SF18">
    <property type="entry name" value="FLAVONOID 3'-MONOOXYGENASE"/>
    <property type="match status" value="1"/>
</dbReference>
<comment type="subcellular location">
    <subcellularLocation>
        <location evidence="2">Membrane</location>
        <topology evidence="2">Single-pass membrane protein</topology>
    </subcellularLocation>
</comment>
<gene>
    <name evidence="16" type="ORF">Tci_040007</name>
</gene>
<dbReference type="PRINTS" id="PR00385">
    <property type="entry name" value="P450"/>
</dbReference>
<dbReference type="GO" id="GO:0020037">
    <property type="term" value="F:heme binding"/>
    <property type="evidence" value="ECO:0007669"/>
    <property type="project" value="InterPro"/>
</dbReference>
<evidence type="ECO:0000256" key="6">
    <source>
        <dbReference type="ARBA" id="ARBA00022692"/>
    </source>
</evidence>
<evidence type="ECO:0000256" key="7">
    <source>
        <dbReference type="ARBA" id="ARBA00022723"/>
    </source>
</evidence>
<comment type="caution">
    <text evidence="16">The sequence shown here is derived from an EMBL/GenBank/DDBJ whole genome shotgun (WGS) entry which is preliminary data.</text>
</comment>
<sequence length="710" mass="79240">MVEYYVRNNWGKYGLTRIMMNSKGFFFFQFKTSICLKDVLENKPWMISNSPIILKKWTMNTLLCKEELTRILIWVKIHDVPIQLFSEDGLSIIASQIGKPIMLDSESMGVSLIDDSGFTIETVSIEYKWKPPRCDLCRIFGHDQAQCPKMVSVPPIVVTPTVGNITMFNSYDALDDESEEDVENVYDESANLLHDTQTGESSSTFTVAAVLYVLLNLSSRKSDRLPPGPKPWPIVGNLPHLGRIPHHSLAALATKYGPLMHLRLGCVDVVVAASASVAAQFLKVHDANFASRPPNSGAKHVAYNYQDLVFAPYGPRWRLLRKICSVHLFSAKALDDFRHVRQEEVAVLTRVLVSAGNSPVQLGQLLNVCTTNALARVMLGRRVFGDGIDRSANEFKDMVVELMVLAGEFNLGDFIPALDRFDLQGITKKLKKLHVRFDSFLSKIVEEHKTGHGGLGHTDLLSTMISFKDDADIEGGKLTDTEIKALLLNLFTAGTDTSSSTVEWAIAELIRHPQILKQAREEIDSVVGQDQLVTELDLSQLTYLQALVKEVFRLHPSTPLSLPRISSESCEVDGYYIPKGSTLLVNVWAIARDPKMWTDPLEFRPSRFLPGGEKPTADVKGNDFEVIPFGAGRRICAGMSLGLRMVQLLIATLIQTFDWELANGLEPEKLNMEEAYGLTLQRATPLMVHPKPRIIMIKRSSSKLSIQQGF</sequence>
<dbReference type="EMBL" id="BKCJ010005674">
    <property type="protein sequence ID" value="GEU68029.1"/>
    <property type="molecule type" value="Genomic_DNA"/>
</dbReference>
<feature type="domain" description="DUF4283" evidence="15">
    <location>
        <begin position="5"/>
        <end position="60"/>
    </location>
</feature>
<dbReference type="GO" id="GO:0016020">
    <property type="term" value="C:membrane"/>
    <property type="evidence" value="ECO:0007669"/>
    <property type="project" value="UniProtKB-SubCell"/>
</dbReference>
<dbReference type="GO" id="GO:0005506">
    <property type="term" value="F:iron ion binding"/>
    <property type="evidence" value="ECO:0007669"/>
    <property type="project" value="InterPro"/>
</dbReference>
<keyword evidence="11 14" id="KW-0408">Iron</keyword>
<reference evidence="16" key="1">
    <citation type="journal article" date="2019" name="Sci. Rep.">
        <title>Draft genome of Tanacetum cinerariifolium, the natural source of mosquito coil.</title>
        <authorList>
            <person name="Yamashiro T."/>
            <person name="Shiraishi A."/>
            <person name="Satake H."/>
            <person name="Nakayama K."/>
        </authorList>
    </citation>
    <scope>NUCLEOTIDE SEQUENCE</scope>
</reference>
<dbReference type="PRINTS" id="PR00463">
    <property type="entry name" value="EP450I"/>
</dbReference>
<comment type="similarity">
    <text evidence="4">Belongs to the cytochrome P450 family.</text>
</comment>
<evidence type="ECO:0000256" key="10">
    <source>
        <dbReference type="ARBA" id="ARBA00023002"/>
    </source>
</evidence>
<dbReference type="PROSITE" id="PS00086">
    <property type="entry name" value="CYTOCHROME_P450"/>
    <property type="match status" value="1"/>
</dbReference>
<evidence type="ECO:0000256" key="11">
    <source>
        <dbReference type="ARBA" id="ARBA00023004"/>
    </source>
</evidence>
<dbReference type="InterPro" id="IPR001128">
    <property type="entry name" value="Cyt_P450"/>
</dbReference>
<keyword evidence="8" id="KW-0521">NADP</keyword>
<feature type="binding site" description="axial binding residue" evidence="14">
    <location>
        <position position="636"/>
    </location>
    <ligand>
        <name>heme</name>
        <dbReference type="ChEBI" id="CHEBI:30413"/>
    </ligand>
    <ligandPart>
        <name>Fe</name>
        <dbReference type="ChEBI" id="CHEBI:18248"/>
    </ligandPart>
</feature>
<evidence type="ECO:0000256" key="5">
    <source>
        <dbReference type="ARBA" id="ARBA00022617"/>
    </source>
</evidence>
<evidence type="ECO:0000256" key="13">
    <source>
        <dbReference type="ARBA" id="ARBA00023136"/>
    </source>
</evidence>
<dbReference type="FunFam" id="1.10.630.10:FF:000097">
    <property type="entry name" value="Cytochrome P-450 19"/>
    <property type="match status" value="1"/>
</dbReference>
<comment type="cofactor">
    <cofactor evidence="1 14">
        <name>heme</name>
        <dbReference type="ChEBI" id="CHEBI:30413"/>
    </cofactor>
</comment>
<evidence type="ECO:0000256" key="9">
    <source>
        <dbReference type="ARBA" id="ARBA00022989"/>
    </source>
</evidence>
<dbReference type="Pfam" id="PF00067">
    <property type="entry name" value="p450"/>
    <property type="match status" value="1"/>
</dbReference>
<evidence type="ECO:0000259" key="15">
    <source>
        <dbReference type="Pfam" id="PF14111"/>
    </source>
</evidence>
<dbReference type="AlphaFoldDB" id="A0A6L2M3J7"/>
<organism evidence="16">
    <name type="scientific">Tanacetum cinerariifolium</name>
    <name type="common">Dalmatian daisy</name>
    <name type="synonym">Chrysanthemum cinerariifolium</name>
    <dbReference type="NCBI Taxonomy" id="118510"/>
    <lineage>
        <taxon>Eukaryota</taxon>
        <taxon>Viridiplantae</taxon>
        <taxon>Streptophyta</taxon>
        <taxon>Embryophyta</taxon>
        <taxon>Tracheophyta</taxon>
        <taxon>Spermatophyta</taxon>
        <taxon>Magnoliopsida</taxon>
        <taxon>eudicotyledons</taxon>
        <taxon>Gunneridae</taxon>
        <taxon>Pentapetalae</taxon>
        <taxon>asterids</taxon>
        <taxon>campanulids</taxon>
        <taxon>Asterales</taxon>
        <taxon>Asteraceae</taxon>
        <taxon>Asteroideae</taxon>
        <taxon>Anthemideae</taxon>
        <taxon>Anthemidinae</taxon>
        <taxon>Tanacetum</taxon>
    </lineage>
</organism>
<keyword evidence="13" id="KW-0472">Membrane</keyword>
<dbReference type="Gene3D" id="1.10.630.10">
    <property type="entry name" value="Cytochrome P450"/>
    <property type="match status" value="1"/>
</dbReference>
<evidence type="ECO:0000256" key="12">
    <source>
        <dbReference type="ARBA" id="ARBA00023033"/>
    </source>
</evidence>
<comment type="pathway">
    <text evidence="3">Alkaloid biosynthesis.</text>
</comment>
<keyword evidence="7 14" id="KW-0479">Metal-binding</keyword>
<evidence type="ECO:0000256" key="1">
    <source>
        <dbReference type="ARBA" id="ARBA00001971"/>
    </source>
</evidence>
<evidence type="ECO:0000256" key="14">
    <source>
        <dbReference type="PIRSR" id="PIRSR602401-1"/>
    </source>
</evidence>
<dbReference type="UniPathway" id="UPA00213"/>
<dbReference type="InterPro" id="IPR025558">
    <property type="entry name" value="DUF4283"/>
</dbReference>
<protein>
    <submittedName>
        <fullName evidence="16">Flavonoid 3'-hydroxylase</fullName>
    </submittedName>
</protein>
<keyword evidence="5 14" id="KW-0349">Heme</keyword>
<dbReference type="GO" id="GO:0004497">
    <property type="term" value="F:monooxygenase activity"/>
    <property type="evidence" value="ECO:0007669"/>
    <property type="project" value="UniProtKB-KW"/>
</dbReference>
<dbReference type="InterPro" id="IPR017972">
    <property type="entry name" value="Cyt_P450_CS"/>
</dbReference>
<accession>A0A6L2M3J7</accession>
<proteinExistence type="inferred from homology"/>